<keyword evidence="1" id="KW-0175">Coiled coil</keyword>
<evidence type="ECO:0000313" key="4">
    <source>
        <dbReference type="Proteomes" id="UP000306324"/>
    </source>
</evidence>
<sequence>MADELDAAGQNPTLAAVRKATGGGSFTTISEAMSEWKARKAAKETPLREPAPQAISERLGEFGAELWTLALELANGRLAAEREALDTARVQIEAEKQEAAELADQVTGELETLQGKVSALEAAELSARNEAASLRQQLITTGERAATAEARAGEIEKRADDLNAELARVNAQNAELVKALAGAAKATEKQGRG</sequence>
<reference evidence="3 4" key="1">
    <citation type="submission" date="2019-04" db="EMBL/GenBank/DDBJ databases">
        <title>A novel phosphate-accumulating bacterium identified in bioreactor for phosphate removal from wastewater.</title>
        <authorList>
            <person name="Kotlyarov R.Y."/>
            <person name="Beletsky A.V."/>
            <person name="Kallistova A.Y."/>
            <person name="Dorofeev A.G."/>
            <person name="Nikolaev Y.Y."/>
            <person name="Pimenov N.V."/>
            <person name="Ravin N.V."/>
            <person name="Mardanov A.V."/>
        </authorList>
    </citation>
    <scope>NUCLEOTIDE SEQUENCE [LARGE SCALE GENOMIC DNA]</scope>
    <source>
        <strain evidence="3 4">Bin19</strain>
    </source>
</reference>
<feature type="domain" description="KfrA N-terminal DNA-binding" evidence="2">
    <location>
        <begin position="2"/>
        <end position="109"/>
    </location>
</feature>
<dbReference type="Pfam" id="PF11740">
    <property type="entry name" value="KfrA_N"/>
    <property type="match status" value="1"/>
</dbReference>
<protein>
    <submittedName>
        <fullName evidence="3">KfrA protein</fullName>
    </submittedName>
</protein>
<proteinExistence type="predicted"/>
<accession>A0A5S4EJX0</accession>
<evidence type="ECO:0000256" key="1">
    <source>
        <dbReference type="SAM" id="Coils"/>
    </source>
</evidence>
<organism evidence="3 4">
    <name type="scientific">Candidatus Accumulibacter phosphatis</name>
    <dbReference type="NCBI Taxonomy" id="327160"/>
    <lineage>
        <taxon>Bacteria</taxon>
        <taxon>Pseudomonadati</taxon>
        <taxon>Pseudomonadota</taxon>
        <taxon>Betaproteobacteria</taxon>
        <taxon>Candidatus Accumulibacter</taxon>
    </lineage>
</organism>
<name>A0A5S4EJX0_9PROT</name>
<dbReference type="InterPro" id="IPR021104">
    <property type="entry name" value="KfrA_DNA-bd_N"/>
</dbReference>
<comment type="caution">
    <text evidence="3">The sequence shown here is derived from an EMBL/GenBank/DDBJ whole genome shotgun (WGS) entry which is preliminary data.</text>
</comment>
<feature type="coiled-coil region" evidence="1">
    <location>
        <begin position="78"/>
        <end position="179"/>
    </location>
</feature>
<dbReference type="AlphaFoldDB" id="A0A5S4EJX0"/>
<keyword evidence="4" id="KW-1185">Reference proteome</keyword>
<dbReference type="EMBL" id="SWAD01000090">
    <property type="protein sequence ID" value="TMQ75525.1"/>
    <property type="molecule type" value="Genomic_DNA"/>
</dbReference>
<gene>
    <name evidence="3" type="ORF">ACCUM_1206</name>
</gene>
<evidence type="ECO:0000313" key="3">
    <source>
        <dbReference type="EMBL" id="TMQ75525.1"/>
    </source>
</evidence>
<dbReference type="Proteomes" id="UP000306324">
    <property type="component" value="Unassembled WGS sequence"/>
</dbReference>
<evidence type="ECO:0000259" key="2">
    <source>
        <dbReference type="Pfam" id="PF11740"/>
    </source>
</evidence>